<dbReference type="PANTHER" id="PTHR31616:SF9">
    <property type="entry name" value="GLUCOAMYLASE, INTRACELLULAR SPORULATION-SPECIFIC"/>
    <property type="match status" value="1"/>
</dbReference>
<evidence type="ECO:0000313" key="4">
    <source>
        <dbReference type="Proteomes" id="UP000245783"/>
    </source>
</evidence>
<dbReference type="InterPro" id="IPR008928">
    <property type="entry name" value="6-hairpin_glycosidase_sf"/>
</dbReference>
<reference evidence="3 4" key="1">
    <citation type="journal article" date="2018" name="Mol. Biol. Evol.">
        <title>Broad Genomic Sampling Reveals a Smut Pathogenic Ancestry of the Fungal Clade Ustilaginomycotina.</title>
        <authorList>
            <person name="Kijpornyongpan T."/>
            <person name="Mondo S.J."/>
            <person name="Barry K."/>
            <person name="Sandor L."/>
            <person name="Lee J."/>
            <person name="Lipzen A."/>
            <person name="Pangilinan J."/>
            <person name="LaButti K."/>
            <person name="Hainaut M."/>
            <person name="Henrissat B."/>
            <person name="Grigoriev I.V."/>
            <person name="Spatafora J.W."/>
            <person name="Aime M.C."/>
        </authorList>
    </citation>
    <scope>NUCLEOTIDE SEQUENCE [LARGE SCALE GENOMIC DNA]</scope>
    <source>
        <strain evidence="3 4">MCA 4658</strain>
    </source>
</reference>
<dbReference type="FunCoup" id="A0A316W1W7">
    <property type="interactions" value="42"/>
</dbReference>
<dbReference type="OrthoDB" id="6123450at2759"/>
<keyword evidence="1" id="KW-1133">Transmembrane helix</keyword>
<dbReference type="STRING" id="1522189.A0A316W1W7"/>
<dbReference type="EMBL" id="KZ819376">
    <property type="protein sequence ID" value="PWN42763.1"/>
    <property type="molecule type" value="Genomic_DNA"/>
</dbReference>
<keyword evidence="4" id="KW-1185">Reference proteome</keyword>
<sequence length="588" mass="65102">MSAHSLQSRTSIPLTVGAVTLALGGAAWYLRSSILRSSRNSRTSQFLTKSTSARSKAQTESQAHQLALTSLTWLVAAFGPDGRHANDTAAGCMVASPSRPEDRPGGKDENESYYFQWSRDSGLCARALLGALVRAEEGHQIGIENEEAQDLHEIFRNFVEMSIKLQALPNPSGTYETGGLGEPKFNVDGSAFQASWGRPQNDGPALRALAALRYAIFLQNTRPGSKEVDTYITDRLWAPASAPSSRTLIRDDLDYVARVWETENSFELWEEVEAASSPLDGGGHFHVLMSQKGALEAGAAFAKTPLIADEERSQRYAKAAQGIAQRLEKFWITDTEIDHEGGPTINDGPMAINWDDDRRLGIIPKDILALPHLTPTLLRQGGQQKPTEVDIACILAFNHSWDGHYDGNHSDVWSPWSERAAATLHRALIAFQSVYKINEGHSLEDGILVGRYPEDVYNGVEQSIGHPWFLTTHATAELLYITATHWLAIHHVEITAISLPLYKLFDPRAKVGKHEQGSSAFQIAIRGLRALADKQLERCREVLLAEGRMDEQIERFTGKQRGARHLSWSYASYLSCYDARHGRENPVL</sequence>
<protein>
    <recommendedName>
        <fullName evidence="2">GH15-like domain-containing protein</fullName>
    </recommendedName>
</protein>
<dbReference type="GO" id="GO:0005975">
    <property type="term" value="P:carbohydrate metabolic process"/>
    <property type="evidence" value="ECO:0007669"/>
    <property type="project" value="InterPro"/>
</dbReference>
<dbReference type="GO" id="GO:0000324">
    <property type="term" value="C:fungal-type vacuole"/>
    <property type="evidence" value="ECO:0007669"/>
    <property type="project" value="TreeGrafter"/>
</dbReference>
<evidence type="ECO:0000256" key="1">
    <source>
        <dbReference type="SAM" id="Phobius"/>
    </source>
</evidence>
<dbReference type="InterPro" id="IPR011613">
    <property type="entry name" value="GH15-like"/>
</dbReference>
<proteinExistence type="predicted"/>
<dbReference type="InterPro" id="IPR012341">
    <property type="entry name" value="6hp_glycosidase-like_sf"/>
</dbReference>
<dbReference type="GeneID" id="37031991"/>
<evidence type="ECO:0000259" key="2">
    <source>
        <dbReference type="Pfam" id="PF00723"/>
    </source>
</evidence>
<dbReference type="Proteomes" id="UP000245783">
    <property type="component" value="Unassembled WGS sequence"/>
</dbReference>
<feature type="domain" description="GH15-like" evidence="2">
    <location>
        <begin position="74"/>
        <end position="577"/>
    </location>
</feature>
<gene>
    <name evidence="3" type="ORF">IE81DRAFT_114717</name>
</gene>
<evidence type="ECO:0000313" key="3">
    <source>
        <dbReference type="EMBL" id="PWN42763.1"/>
    </source>
</evidence>
<dbReference type="PANTHER" id="PTHR31616">
    <property type="entry name" value="TREHALASE"/>
    <property type="match status" value="1"/>
</dbReference>
<dbReference type="SUPFAM" id="SSF48208">
    <property type="entry name" value="Six-hairpin glycosidases"/>
    <property type="match status" value="1"/>
</dbReference>
<name>A0A316W1W7_9BASI</name>
<organism evidence="3 4">
    <name type="scientific">Ceraceosorus guamensis</name>
    <dbReference type="NCBI Taxonomy" id="1522189"/>
    <lineage>
        <taxon>Eukaryota</taxon>
        <taxon>Fungi</taxon>
        <taxon>Dikarya</taxon>
        <taxon>Basidiomycota</taxon>
        <taxon>Ustilaginomycotina</taxon>
        <taxon>Exobasidiomycetes</taxon>
        <taxon>Ceraceosorales</taxon>
        <taxon>Ceraceosoraceae</taxon>
        <taxon>Ceraceosorus</taxon>
    </lineage>
</organism>
<keyword evidence="1" id="KW-0472">Membrane</keyword>
<accession>A0A316W1W7</accession>
<dbReference type="Gene3D" id="1.50.10.10">
    <property type="match status" value="1"/>
</dbReference>
<dbReference type="RefSeq" id="XP_025369923.1">
    <property type="nucleotide sequence ID" value="XM_025510121.1"/>
</dbReference>
<feature type="transmembrane region" description="Helical" evidence="1">
    <location>
        <begin position="12"/>
        <end position="30"/>
    </location>
</feature>
<dbReference type="Pfam" id="PF00723">
    <property type="entry name" value="Glyco_hydro_15"/>
    <property type="match status" value="1"/>
</dbReference>
<dbReference type="AlphaFoldDB" id="A0A316W1W7"/>
<dbReference type="InParanoid" id="A0A316W1W7"/>
<dbReference type="GO" id="GO:0004553">
    <property type="term" value="F:hydrolase activity, hydrolyzing O-glycosyl compounds"/>
    <property type="evidence" value="ECO:0007669"/>
    <property type="project" value="TreeGrafter"/>
</dbReference>
<keyword evidence="1" id="KW-0812">Transmembrane</keyword>